<reference evidence="1" key="1">
    <citation type="journal article" date="2022" name="ISME J.">
        <title>Identification of active gaseous-alkane degraders at natural gas seeps.</title>
        <authorList>
            <person name="Farhan Ul Haque M."/>
            <person name="Hernandez M."/>
            <person name="Crombie A.T."/>
            <person name="Murrell J.C."/>
        </authorList>
    </citation>
    <scope>NUCLEOTIDE SEQUENCE</scope>
    <source>
        <strain evidence="1">ANDR5</strain>
    </source>
</reference>
<evidence type="ECO:0000313" key="1">
    <source>
        <dbReference type="EMBL" id="MCI4676687.1"/>
    </source>
</evidence>
<sequence length="141" mass="15787">MRDLNQQRYRMCTGRGDRPTTAWFQSHSRSAMRDARCAMRDARTMSSIMLSRKFFRTAGADESQFLSRRRKPVVAHHDTWSRVSIGCNDISKHPSKDDPIGWPKPTAGPGWLHAALAAAATAGLLRVGYPRLGDAAVQDLY</sequence>
<accession>A0ABS9Z0J0</accession>
<name>A0ABS9Z0J0_9MYCO</name>
<evidence type="ECO:0000313" key="2">
    <source>
        <dbReference type="Proteomes" id="UP001139068"/>
    </source>
</evidence>
<keyword evidence="2" id="KW-1185">Reference proteome</keyword>
<dbReference type="RefSeq" id="WP_243072854.1">
    <property type="nucleotide sequence ID" value="NZ_JAIVFL010000001.1"/>
</dbReference>
<comment type="caution">
    <text evidence="1">The sequence shown here is derived from an EMBL/GenBank/DDBJ whole genome shotgun (WGS) entry which is preliminary data.</text>
</comment>
<organism evidence="1 2">
    <name type="scientific">Candidatus Mycolicibacterium alkanivorans</name>
    <dbReference type="NCBI Taxonomy" id="2954114"/>
    <lineage>
        <taxon>Bacteria</taxon>
        <taxon>Bacillati</taxon>
        <taxon>Actinomycetota</taxon>
        <taxon>Actinomycetes</taxon>
        <taxon>Mycobacteriales</taxon>
        <taxon>Mycobacteriaceae</taxon>
        <taxon>Mycolicibacterium</taxon>
    </lineage>
</organism>
<dbReference type="Proteomes" id="UP001139068">
    <property type="component" value="Unassembled WGS sequence"/>
</dbReference>
<dbReference type="EMBL" id="JAIVFL010000001">
    <property type="protein sequence ID" value="MCI4676687.1"/>
    <property type="molecule type" value="Genomic_DNA"/>
</dbReference>
<proteinExistence type="predicted"/>
<gene>
    <name evidence="1" type="ORF">K9U37_18085</name>
</gene>
<protein>
    <submittedName>
        <fullName evidence="1">Uncharacterized protein</fullName>
    </submittedName>
</protein>